<protein>
    <submittedName>
        <fullName evidence="1">Uncharacterized protein</fullName>
    </submittedName>
</protein>
<dbReference type="EMBL" id="GBRH01258905">
    <property type="protein sequence ID" value="JAD38990.1"/>
    <property type="molecule type" value="Transcribed_RNA"/>
</dbReference>
<evidence type="ECO:0000313" key="1">
    <source>
        <dbReference type="EMBL" id="JAD38990.1"/>
    </source>
</evidence>
<dbReference type="AlphaFoldDB" id="A0A0A8ZQE5"/>
<name>A0A0A8ZQE5_ARUDO</name>
<sequence length="16" mass="1882">MYFPNPNQMDISLQLA</sequence>
<proteinExistence type="predicted"/>
<organism evidence="1">
    <name type="scientific">Arundo donax</name>
    <name type="common">Giant reed</name>
    <name type="synonym">Donax arundinaceus</name>
    <dbReference type="NCBI Taxonomy" id="35708"/>
    <lineage>
        <taxon>Eukaryota</taxon>
        <taxon>Viridiplantae</taxon>
        <taxon>Streptophyta</taxon>
        <taxon>Embryophyta</taxon>
        <taxon>Tracheophyta</taxon>
        <taxon>Spermatophyta</taxon>
        <taxon>Magnoliopsida</taxon>
        <taxon>Liliopsida</taxon>
        <taxon>Poales</taxon>
        <taxon>Poaceae</taxon>
        <taxon>PACMAD clade</taxon>
        <taxon>Arundinoideae</taxon>
        <taxon>Arundineae</taxon>
        <taxon>Arundo</taxon>
    </lineage>
</organism>
<accession>A0A0A8ZQE5</accession>
<reference evidence="1" key="1">
    <citation type="submission" date="2014-09" db="EMBL/GenBank/DDBJ databases">
        <authorList>
            <person name="Magalhaes I.L.F."/>
            <person name="Oliveira U."/>
            <person name="Santos F.R."/>
            <person name="Vidigal T.H.D.A."/>
            <person name="Brescovit A.D."/>
            <person name="Santos A.J."/>
        </authorList>
    </citation>
    <scope>NUCLEOTIDE SEQUENCE</scope>
    <source>
        <tissue evidence="1">Shoot tissue taken approximately 20 cm above the soil surface</tissue>
    </source>
</reference>
<reference evidence="1" key="2">
    <citation type="journal article" date="2015" name="Data Brief">
        <title>Shoot transcriptome of the giant reed, Arundo donax.</title>
        <authorList>
            <person name="Barrero R.A."/>
            <person name="Guerrero F.D."/>
            <person name="Moolhuijzen P."/>
            <person name="Goolsby J.A."/>
            <person name="Tidwell J."/>
            <person name="Bellgard S.E."/>
            <person name="Bellgard M.I."/>
        </authorList>
    </citation>
    <scope>NUCLEOTIDE SEQUENCE</scope>
    <source>
        <tissue evidence="1">Shoot tissue taken approximately 20 cm above the soil surface</tissue>
    </source>
</reference>